<evidence type="ECO:0000256" key="1">
    <source>
        <dbReference type="SAM" id="MobiDB-lite"/>
    </source>
</evidence>
<dbReference type="Proteomes" id="UP001497482">
    <property type="component" value="Chromosome 14"/>
</dbReference>
<keyword evidence="3" id="KW-1185">Reference proteome</keyword>
<dbReference type="PANTHER" id="PTHR33480">
    <property type="entry name" value="SET DOMAIN-CONTAINING PROTEIN-RELATED"/>
    <property type="match status" value="1"/>
</dbReference>
<feature type="compositionally biased region" description="Basic and acidic residues" evidence="1">
    <location>
        <begin position="18"/>
        <end position="30"/>
    </location>
</feature>
<organism evidence="2 3">
    <name type="scientific">Knipowitschia caucasica</name>
    <name type="common">Caucasian dwarf goby</name>
    <name type="synonym">Pomatoschistus caucasicus</name>
    <dbReference type="NCBI Taxonomy" id="637954"/>
    <lineage>
        <taxon>Eukaryota</taxon>
        <taxon>Metazoa</taxon>
        <taxon>Chordata</taxon>
        <taxon>Craniata</taxon>
        <taxon>Vertebrata</taxon>
        <taxon>Euteleostomi</taxon>
        <taxon>Actinopterygii</taxon>
        <taxon>Neopterygii</taxon>
        <taxon>Teleostei</taxon>
        <taxon>Neoteleostei</taxon>
        <taxon>Acanthomorphata</taxon>
        <taxon>Gobiaria</taxon>
        <taxon>Gobiiformes</taxon>
        <taxon>Gobioidei</taxon>
        <taxon>Gobiidae</taxon>
        <taxon>Gobiinae</taxon>
        <taxon>Knipowitschia</taxon>
    </lineage>
</organism>
<protein>
    <submittedName>
        <fullName evidence="2">Uncharacterized protein</fullName>
    </submittedName>
</protein>
<dbReference type="AlphaFoldDB" id="A0AAV2JTX6"/>
<feature type="region of interest" description="Disordered" evidence="1">
    <location>
        <begin position="1"/>
        <end position="30"/>
    </location>
</feature>
<reference evidence="2 3" key="1">
    <citation type="submission" date="2024-04" db="EMBL/GenBank/DDBJ databases">
        <authorList>
            <person name="Waldvogel A.-M."/>
            <person name="Schoenle A."/>
        </authorList>
    </citation>
    <scope>NUCLEOTIDE SEQUENCE [LARGE SCALE GENOMIC DNA]</scope>
</reference>
<name>A0AAV2JTX6_KNICA</name>
<dbReference type="EMBL" id="OZ035836">
    <property type="protein sequence ID" value="CAL1580203.1"/>
    <property type="molecule type" value="Genomic_DNA"/>
</dbReference>
<dbReference type="PANTHER" id="PTHR33480:SF5">
    <property type="entry name" value="SI:DKEY-51D8.9"/>
    <property type="match status" value="1"/>
</dbReference>
<gene>
    <name evidence="2" type="ORF">KC01_LOCUS11087</name>
</gene>
<sequence length="77" mass="8819">MKPDATAPEAQSQPLKQTESKTRPPVKREKWKEEEVCAVEKHLMSFITTCRVPGKKDCDKCLQNEKEALKTRDCSEV</sequence>
<evidence type="ECO:0000313" key="3">
    <source>
        <dbReference type="Proteomes" id="UP001497482"/>
    </source>
</evidence>
<evidence type="ECO:0000313" key="2">
    <source>
        <dbReference type="EMBL" id="CAL1580203.1"/>
    </source>
</evidence>
<accession>A0AAV2JTX6</accession>
<proteinExistence type="predicted"/>